<gene>
    <name evidence="11" type="primary">rluC</name>
    <name evidence="11" type="ORF">ERCICURT3053_090</name>
</gene>
<dbReference type="Pfam" id="PF01479">
    <property type="entry name" value="S4"/>
    <property type="match status" value="1"/>
</dbReference>
<dbReference type="GO" id="GO:0003723">
    <property type="term" value="F:RNA binding"/>
    <property type="evidence" value="ECO:0007669"/>
    <property type="project" value="UniProtKB-KW"/>
</dbReference>
<comment type="function">
    <text evidence="2">Responsible for synthesis of pseudouridine from uracil at positions 955, 2504 and 2580 in 23S ribosomal RNA.</text>
</comment>
<dbReference type="SUPFAM" id="SSF55174">
    <property type="entry name" value="Alpha-L RNA-binding motif"/>
    <property type="match status" value="1"/>
</dbReference>
<comment type="catalytic activity">
    <reaction evidence="1">
        <text>uridine(955/2504/2580) in 23S rRNA = pseudouridine(955/2504/2580) in 23S rRNA</text>
        <dbReference type="Rhea" id="RHEA:42528"/>
        <dbReference type="Rhea" id="RHEA-COMP:10099"/>
        <dbReference type="Rhea" id="RHEA-COMP:10100"/>
        <dbReference type="ChEBI" id="CHEBI:65314"/>
        <dbReference type="ChEBI" id="CHEBI:65315"/>
        <dbReference type="EC" id="5.4.99.24"/>
    </reaction>
</comment>
<evidence type="ECO:0000256" key="7">
    <source>
        <dbReference type="PIRSR" id="PIRSR606225-1"/>
    </source>
</evidence>
<comment type="similarity">
    <text evidence="3 9">Belongs to the pseudouridine synthase RluA family.</text>
</comment>
<dbReference type="GO" id="GO:0160141">
    <property type="term" value="F:23S rRNA pseudouridine(955/2504/2580) synthase activity"/>
    <property type="evidence" value="ECO:0007669"/>
    <property type="project" value="UniProtKB-EC"/>
</dbReference>
<dbReference type="PROSITE" id="PS01129">
    <property type="entry name" value="PSI_RLU"/>
    <property type="match status" value="1"/>
</dbReference>
<evidence type="ECO:0000256" key="3">
    <source>
        <dbReference type="ARBA" id="ARBA00010876"/>
    </source>
</evidence>
<accession>A0A451CZ55</accession>
<proteinExistence type="inferred from homology"/>
<protein>
    <recommendedName>
        <fullName evidence="9">Pseudouridine synthase</fullName>
        <ecNumber evidence="9">5.4.99.-</ecNumber>
    </recommendedName>
</protein>
<dbReference type="InterPro" id="IPR006224">
    <property type="entry name" value="PsdUridine_synth_RluA-like_CS"/>
</dbReference>
<dbReference type="Proteomes" id="UP000294364">
    <property type="component" value="Chromosome"/>
</dbReference>
<dbReference type="RefSeq" id="WP_157991806.1">
    <property type="nucleotide sequence ID" value="NZ_LR217698.1"/>
</dbReference>
<reference evidence="11 12" key="1">
    <citation type="submission" date="2019-02" db="EMBL/GenBank/DDBJ databases">
        <authorList>
            <person name="Manzano-Marin A."/>
            <person name="Manzano-Marin A."/>
        </authorList>
    </citation>
    <scope>NUCLEOTIDE SEQUENCE [LARGE SCALE GENOMIC DNA]</scope>
    <source>
        <strain evidence="11 12">ErCicurtihirsuta</strain>
    </source>
</reference>
<dbReference type="AlphaFoldDB" id="A0A451CZ55"/>
<dbReference type="InterPro" id="IPR006145">
    <property type="entry name" value="PsdUridine_synth_RsuA/RluA"/>
</dbReference>
<evidence type="ECO:0000313" key="12">
    <source>
        <dbReference type="Proteomes" id="UP000294364"/>
    </source>
</evidence>
<dbReference type="PANTHER" id="PTHR21600">
    <property type="entry name" value="MITOCHONDRIAL RNA PSEUDOURIDINE SYNTHASE"/>
    <property type="match status" value="1"/>
</dbReference>
<dbReference type="InterPro" id="IPR006225">
    <property type="entry name" value="PsdUridine_synth_RluC/D"/>
</dbReference>
<evidence type="ECO:0000256" key="2">
    <source>
        <dbReference type="ARBA" id="ARBA00002876"/>
    </source>
</evidence>
<organism evidence="11 12">
    <name type="scientific">Candidatus Erwinia haradaeae</name>
    <dbReference type="NCBI Taxonomy" id="1922217"/>
    <lineage>
        <taxon>Bacteria</taxon>
        <taxon>Pseudomonadati</taxon>
        <taxon>Pseudomonadota</taxon>
        <taxon>Gammaproteobacteria</taxon>
        <taxon>Enterobacterales</taxon>
        <taxon>Erwiniaceae</taxon>
        <taxon>Erwinia</taxon>
    </lineage>
</organism>
<dbReference type="CDD" id="cd02869">
    <property type="entry name" value="PseudoU_synth_RluA_like"/>
    <property type="match status" value="1"/>
</dbReference>
<evidence type="ECO:0000256" key="4">
    <source>
        <dbReference type="ARBA" id="ARBA00022552"/>
    </source>
</evidence>
<dbReference type="InterPro" id="IPR036986">
    <property type="entry name" value="S4_RNA-bd_sf"/>
</dbReference>
<keyword evidence="5 8" id="KW-0694">RNA-binding</keyword>
<evidence type="ECO:0000256" key="1">
    <source>
        <dbReference type="ARBA" id="ARBA00000381"/>
    </source>
</evidence>
<dbReference type="Gene3D" id="3.30.2350.10">
    <property type="entry name" value="Pseudouridine synthase"/>
    <property type="match status" value="1"/>
</dbReference>
<sequence>MVHKIQPVSFITISSDIEGQRVDNFLFTQLRSMPKSMIYRILRKGLVRVNKKRIRPKYKLINGDTIRVPRAWLKEVGKGVLSDKVDHVKTMLIENSIIYEDEYIVILNKPAGIAVHGGSGLSFSIIEALRASRPNEYFLELVHRLDRYTSGLLLVAKKRSSLRDLHEQLREKRVKKYYLALVQGQWPVGTTTVSAPLSKHSGKGRQNEVQVCEEGKSSQTLFQVKEYYSKQATLIQARPLTGRMHQIRVHTLHVGHPIALDNLYGNSLFNEYARTLGLKRLFLHASSLCFTHPNTRKIMCINAPIDQKLENFLITLRMNA</sequence>
<dbReference type="SMART" id="SM00363">
    <property type="entry name" value="S4"/>
    <property type="match status" value="1"/>
</dbReference>
<dbReference type="InterPro" id="IPR002942">
    <property type="entry name" value="S4_RNA-bd"/>
</dbReference>
<dbReference type="NCBIfam" id="TIGR00005">
    <property type="entry name" value="rluA_subfam"/>
    <property type="match status" value="1"/>
</dbReference>
<evidence type="ECO:0000256" key="5">
    <source>
        <dbReference type="ARBA" id="ARBA00022884"/>
    </source>
</evidence>
<evidence type="ECO:0000256" key="9">
    <source>
        <dbReference type="RuleBase" id="RU362028"/>
    </source>
</evidence>
<dbReference type="EC" id="5.4.99.-" evidence="9"/>
<dbReference type="InterPro" id="IPR050188">
    <property type="entry name" value="RluA_PseudoU_synthase"/>
</dbReference>
<dbReference type="GO" id="GO:0000455">
    <property type="term" value="P:enzyme-directed rRNA pseudouridine synthesis"/>
    <property type="evidence" value="ECO:0007669"/>
    <property type="project" value="UniProtKB-ARBA"/>
</dbReference>
<feature type="domain" description="RNA-binding S4" evidence="10">
    <location>
        <begin position="20"/>
        <end position="78"/>
    </location>
</feature>
<evidence type="ECO:0000259" key="10">
    <source>
        <dbReference type="SMART" id="SM00363"/>
    </source>
</evidence>
<name>A0A451CZ55_9GAMM</name>
<dbReference type="SUPFAM" id="SSF55120">
    <property type="entry name" value="Pseudouridine synthase"/>
    <property type="match status" value="1"/>
</dbReference>
<evidence type="ECO:0000256" key="6">
    <source>
        <dbReference type="ARBA" id="ARBA00023235"/>
    </source>
</evidence>
<dbReference type="InterPro" id="IPR020103">
    <property type="entry name" value="PsdUridine_synth_cat_dom_sf"/>
</dbReference>
<dbReference type="EMBL" id="LR217698">
    <property type="protein sequence ID" value="VFP78467.1"/>
    <property type="molecule type" value="Genomic_DNA"/>
</dbReference>
<dbReference type="Gene3D" id="3.10.290.10">
    <property type="entry name" value="RNA-binding S4 domain"/>
    <property type="match status" value="1"/>
</dbReference>
<keyword evidence="4" id="KW-0698">rRNA processing</keyword>
<dbReference type="PANTHER" id="PTHR21600:SF92">
    <property type="entry name" value="RIBOSOMAL LARGE SUBUNIT PSEUDOURIDINE SYNTHASE C"/>
    <property type="match status" value="1"/>
</dbReference>
<feature type="active site" evidence="7">
    <location>
        <position position="146"/>
    </location>
</feature>
<dbReference type="NCBIfam" id="NF008249">
    <property type="entry name" value="PRK11025.1"/>
    <property type="match status" value="1"/>
</dbReference>
<evidence type="ECO:0000256" key="8">
    <source>
        <dbReference type="PROSITE-ProRule" id="PRU00182"/>
    </source>
</evidence>
<evidence type="ECO:0000313" key="11">
    <source>
        <dbReference type="EMBL" id="VFP78467.1"/>
    </source>
</evidence>
<dbReference type="Pfam" id="PF00849">
    <property type="entry name" value="PseudoU_synth_2"/>
    <property type="match status" value="1"/>
</dbReference>
<dbReference type="PROSITE" id="PS50889">
    <property type="entry name" value="S4"/>
    <property type="match status" value="1"/>
</dbReference>
<dbReference type="CDD" id="cd00165">
    <property type="entry name" value="S4"/>
    <property type="match status" value="1"/>
</dbReference>
<keyword evidence="6 9" id="KW-0413">Isomerase</keyword>
<dbReference type="OrthoDB" id="9807829at2"/>
<comment type="catalytic activity">
    <reaction evidence="9">
        <text>a uridine in RNA = a pseudouridine in RNA</text>
        <dbReference type="Rhea" id="RHEA:48348"/>
        <dbReference type="Rhea" id="RHEA-COMP:12068"/>
        <dbReference type="Rhea" id="RHEA-COMP:12069"/>
        <dbReference type="ChEBI" id="CHEBI:65314"/>
        <dbReference type="ChEBI" id="CHEBI:65315"/>
    </reaction>
</comment>